<proteinExistence type="predicted"/>
<name>A0A4U5JZ35_9GAMM</name>
<organism evidence="1 2">
    <name type="scientific">Luteimonas gilva</name>
    <dbReference type="NCBI Taxonomy" id="2572684"/>
    <lineage>
        <taxon>Bacteria</taxon>
        <taxon>Pseudomonadati</taxon>
        <taxon>Pseudomonadota</taxon>
        <taxon>Gammaproteobacteria</taxon>
        <taxon>Lysobacterales</taxon>
        <taxon>Lysobacteraceae</taxon>
        <taxon>Luteimonas</taxon>
    </lineage>
</organism>
<comment type="caution">
    <text evidence="1">The sequence shown here is derived from an EMBL/GenBank/DDBJ whole genome shotgun (WGS) entry which is preliminary data.</text>
</comment>
<evidence type="ECO:0000313" key="2">
    <source>
        <dbReference type="Proteomes" id="UP000308707"/>
    </source>
</evidence>
<accession>A0A4U5JZ35</accession>
<evidence type="ECO:0000313" key="1">
    <source>
        <dbReference type="EMBL" id="TKR33537.1"/>
    </source>
</evidence>
<protein>
    <submittedName>
        <fullName evidence="1">Uncharacterized protein</fullName>
    </submittedName>
</protein>
<sequence>MRGGAQRWLLNRLFELDQPAPHFAFYGTVNWMRALALLVDDKSFEAATLHSFYSNVARRPVDSAADTAVFENVFLAFNHLAGLITITNSENGYDVCRPAISTWYHCIHSAAAAMVAAASGRRVDGIEVLAYAWQEDIVAHNLIFPPFSPFISTLVKTDSEQEIERYRKNNLHDLSRTPSSASEAWGGLVSYLHGTVKFERERAEHTVRETPEFLALGVHDFRTRRARELRDRYLDTQQVNFLVEAARYVGKASFRDSIFLSYGESHQSEIDQFLIDLGDVATSFISMACSYCSRRTEQGTWRDFVDDVETNSMLSLGVDVLRV</sequence>
<gene>
    <name evidence="1" type="ORF">FCE95_04380</name>
</gene>
<dbReference type="AlphaFoldDB" id="A0A4U5JZ35"/>
<dbReference type="OrthoDB" id="8446407at2"/>
<reference evidence="1 2" key="1">
    <citation type="submission" date="2019-04" db="EMBL/GenBank/DDBJ databases">
        <title>Reference strain of H23.</title>
        <authorList>
            <person name="Luo X."/>
        </authorList>
    </citation>
    <scope>NUCLEOTIDE SEQUENCE [LARGE SCALE GENOMIC DNA]</scope>
    <source>
        <strain evidence="1 2">H23</strain>
    </source>
</reference>
<dbReference type="Proteomes" id="UP000308707">
    <property type="component" value="Unassembled WGS sequence"/>
</dbReference>
<dbReference type="RefSeq" id="WP_137265744.1">
    <property type="nucleotide sequence ID" value="NZ_SZUA01000001.1"/>
</dbReference>
<dbReference type="EMBL" id="SZUA01000001">
    <property type="protein sequence ID" value="TKR33537.1"/>
    <property type="molecule type" value="Genomic_DNA"/>
</dbReference>
<keyword evidence="2" id="KW-1185">Reference proteome</keyword>